<gene>
    <name evidence="1" type="ORF">D0Z08_05505</name>
</gene>
<evidence type="ECO:0000313" key="1">
    <source>
        <dbReference type="EMBL" id="RHW28416.1"/>
    </source>
</evidence>
<dbReference type="Proteomes" id="UP000283644">
    <property type="component" value="Unassembled WGS sequence"/>
</dbReference>
<comment type="caution">
    <text evidence="1">The sequence shown here is derived from an EMBL/GenBank/DDBJ whole genome shotgun (WGS) entry which is preliminary data.</text>
</comment>
<dbReference type="SUPFAM" id="SSF55718">
    <property type="entry name" value="SCP-like"/>
    <property type="match status" value="1"/>
</dbReference>
<sequence length="144" mass="15819">MAIGTLDRKDEFVGRLNDDEEFSSEMRWFDGSIAVTVGSEQLWLKIYRGQVIDSMDHTPAFGATIGLAGSEDAWSRVVSGELTFSDAVSAGSRHLASYADAEVEGGGYRTPEIQISGNGFEAGRVHVGLRRLVLLFAETYRRVR</sequence>
<protein>
    <recommendedName>
        <fullName evidence="3">SCP2 domain-containing protein</fullName>
    </recommendedName>
</protein>
<dbReference type="OrthoDB" id="9796589at2"/>
<organism evidence="1 2">
    <name type="scientific">Nocardioides immobilis</name>
    <dbReference type="NCBI Taxonomy" id="2049295"/>
    <lineage>
        <taxon>Bacteria</taxon>
        <taxon>Bacillati</taxon>
        <taxon>Actinomycetota</taxon>
        <taxon>Actinomycetes</taxon>
        <taxon>Propionibacteriales</taxon>
        <taxon>Nocardioidaceae</taxon>
        <taxon>Nocardioides</taxon>
    </lineage>
</organism>
<accession>A0A417Y7G8</accession>
<evidence type="ECO:0000313" key="2">
    <source>
        <dbReference type="Proteomes" id="UP000283644"/>
    </source>
</evidence>
<dbReference type="EMBL" id="QXGH01000010">
    <property type="protein sequence ID" value="RHW28416.1"/>
    <property type="molecule type" value="Genomic_DNA"/>
</dbReference>
<keyword evidence="2" id="KW-1185">Reference proteome</keyword>
<dbReference type="AlphaFoldDB" id="A0A417Y7G8"/>
<dbReference type="RefSeq" id="WP_118923421.1">
    <property type="nucleotide sequence ID" value="NZ_QXGH01000010.1"/>
</dbReference>
<name>A0A417Y7G8_9ACTN</name>
<evidence type="ECO:0008006" key="3">
    <source>
        <dbReference type="Google" id="ProtNLM"/>
    </source>
</evidence>
<reference evidence="1 2" key="1">
    <citation type="submission" date="2018-09" db="EMBL/GenBank/DDBJ databases">
        <title>Genome sequencing of Nocardioides immobilis CCTCC AB 2017083 for comparison to Nocardioides silvaticus.</title>
        <authorList>
            <person name="Li C."/>
            <person name="Wang G."/>
        </authorList>
    </citation>
    <scope>NUCLEOTIDE SEQUENCE [LARGE SCALE GENOMIC DNA]</scope>
    <source>
        <strain evidence="1 2">CCTCC AB 2017083</strain>
    </source>
</reference>
<dbReference type="Gene3D" id="3.30.1050.10">
    <property type="entry name" value="SCP2 sterol-binding domain"/>
    <property type="match status" value="1"/>
</dbReference>
<proteinExistence type="predicted"/>
<dbReference type="InterPro" id="IPR036527">
    <property type="entry name" value="SCP2_sterol-bd_dom_sf"/>
</dbReference>